<dbReference type="Proteomes" id="UP001152888">
    <property type="component" value="Unassembled WGS sequence"/>
</dbReference>
<comment type="caution">
    <text evidence="1">The sequence shown here is derived from an EMBL/GenBank/DDBJ whole genome shotgun (WGS) entry which is preliminary data.</text>
</comment>
<dbReference type="AlphaFoldDB" id="A0A9P0LJ99"/>
<reference evidence="1" key="1">
    <citation type="submission" date="2022-03" db="EMBL/GenBank/DDBJ databases">
        <authorList>
            <person name="Sayadi A."/>
        </authorList>
    </citation>
    <scope>NUCLEOTIDE SEQUENCE</scope>
</reference>
<organism evidence="1 2">
    <name type="scientific">Acanthoscelides obtectus</name>
    <name type="common">Bean weevil</name>
    <name type="synonym">Bruchus obtectus</name>
    <dbReference type="NCBI Taxonomy" id="200917"/>
    <lineage>
        <taxon>Eukaryota</taxon>
        <taxon>Metazoa</taxon>
        <taxon>Ecdysozoa</taxon>
        <taxon>Arthropoda</taxon>
        <taxon>Hexapoda</taxon>
        <taxon>Insecta</taxon>
        <taxon>Pterygota</taxon>
        <taxon>Neoptera</taxon>
        <taxon>Endopterygota</taxon>
        <taxon>Coleoptera</taxon>
        <taxon>Polyphaga</taxon>
        <taxon>Cucujiformia</taxon>
        <taxon>Chrysomeloidea</taxon>
        <taxon>Chrysomelidae</taxon>
        <taxon>Bruchinae</taxon>
        <taxon>Bruchini</taxon>
        <taxon>Acanthoscelides</taxon>
    </lineage>
</organism>
<evidence type="ECO:0000313" key="1">
    <source>
        <dbReference type="EMBL" id="CAH1994472.1"/>
    </source>
</evidence>
<dbReference type="EMBL" id="CAKOFQ010007201">
    <property type="protein sequence ID" value="CAH1994472.1"/>
    <property type="molecule type" value="Genomic_DNA"/>
</dbReference>
<proteinExistence type="predicted"/>
<protein>
    <submittedName>
        <fullName evidence="1">Uncharacterized protein</fullName>
    </submittedName>
</protein>
<accession>A0A9P0LJ99</accession>
<sequence length="33" mass="3791">MNTIKLSASRLARIHLSDLGLLWCNIIFKTFLT</sequence>
<gene>
    <name evidence="1" type="ORF">ACAOBT_LOCUS22141</name>
</gene>
<evidence type="ECO:0000313" key="2">
    <source>
        <dbReference type="Proteomes" id="UP001152888"/>
    </source>
</evidence>
<name>A0A9P0LJ99_ACAOB</name>
<keyword evidence="2" id="KW-1185">Reference proteome</keyword>